<proteinExistence type="inferred from homology"/>
<dbReference type="PROSITE" id="PS50931">
    <property type="entry name" value="HTH_LYSR"/>
    <property type="match status" value="2"/>
</dbReference>
<dbReference type="PANTHER" id="PTHR30126:SF98">
    <property type="entry name" value="HTH-TYPE TRANSCRIPTIONAL ACTIVATOR BAUR"/>
    <property type="match status" value="1"/>
</dbReference>
<evidence type="ECO:0000259" key="5">
    <source>
        <dbReference type="PROSITE" id="PS50931"/>
    </source>
</evidence>
<dbReference type="SUPFAM" id="SSF53850">
    <property type="entry name" value="Periplasmic binding protein-like II"/>
    <property type="match status" value="1"/>
</dbReference>
<evidence type="ECO:0000256" key="3">
    <source>
        <dbReference type="ARBA" id="ARBA00023125"/>
    </source>
</evidence>
<keyword evidence="3 6" id="KW-0238">DNA-binding</keyword>
<dbReference type="Gene3D" id="1.10.10.10">
    <property type="entry name" value="Winged helix-like DNA-binding domain superfamily/Winged helix DNA-binding domain"/>
    <property type="match status" value="2"/>
</dbReference>
<keyword evidence="7" id="KW-1185">Reference proteome</keyword>
<comment type="caution">
    <text evidence="6">The sequence shown here is derived from an EMBL/GenBank/DDBJ whole genome shotgun (WGS) entry which is preliminary data.</text>
</comment>
<dbReference type="SUPFAM" id="SSF46785">
    <property type="entry name" value="Winged helix' DNA-binding domain"/>
    <property type="match status" value="2"/>
</dbReference>
<keyword evidence="2" id="KW-0805">Transcription regulation</keyword>
<dbReference type="AlphaFoldDB" id="A0A4V2FU06"/>
<dbReference type="CDD" id="cd05466">
    <property type="entry name" value="PBP2_LTTR_substrate"/>
    <property type="match status" value="1"/>
</dbReference>
<accession>A0A4V2FU06</accession>
<dbReference type="Gene3D" id="3.40.190.290">
    <property type="match status" value="1"/>
</dbReference>
<evidence type="ECO:0000313" key="7">
    <source>
        <dbReference type="Proteomes" id="UP000293398"/>
    </source>
</evidence>
<sequence length="633" mass="71921">MTLKPSHILQQLEFRNLIRFCHLCQTRSLAQTAAQLGIARSGISDSISTLEGVCGLPLFRREFRQFIPDDSALILSHHFLRLCLLEDFACRYTQAACHERGWIRIRFPYTAYRGQTSAAFFDAILRTQRQYQNTLFSVEFYDSYLQEFDSREEWTPPWPRLAQIDIVISPILENPGANSILKAGGWLLLHSQAVQSTSGRAGTDSRYEGRVCIPRMPWALLQQAMQVCAQLQLDYEYDDRDYLQIMMRPPQDNRVFLVNQLCLDATFDANWQLSPVDSTLMSAVELRDYDDHPGAQLLLHNLRRVMDRPASGSQPFSPETTLRQWHYFGLVAEQSSIRKAAAQLYMAQPALSTQLKRFESSLGSVLIDRHQGTRQLALTPSGAFVLDVQQGMRHMLAAIQSFLQTRRLQQNQRLSLGVVPSADVNSRLSELIVNQVAKWQAHYPDVRLEIVEDKQQVLVGLLRSQHIHLAFVEDNVSWLVQEAVSAPESIGLVVAPELANRLGIVQGQSLDWHSLGDYPLVLPRRESGLRKLIDDHCVGQGVTLVADVESDSLNINQRWIAEGKYGSLLPRSAVESLISVCKAWFIPLTPVLHRTIRLSYLKNRQLNPVEKNLIDYLQLELEDVPGKHHTSRA</sequence>
<protein>
    <submittedName>
        <fullName evidence="6">DNA-binding transcriptional LysR family regulator</fullName>
    </submittedName>
</protein>
<feature type="domain" description="HTH lysR-type" evidence="5">
    <location>
        <begin position="320"/>
        <end position="379"/>
    </location>
</feature>
<evidence type="ECO:0000256" key="2">
    <source>
        <dbReference type="ARBA" id="ARBA00023015"/>
    </source>
</evidence>
<organism evidence="6 7">
    <name type="scientific">Advenella incenata</name>
    <dbReference type="NCBI Taxonomy" id="267800"/>
    <lineage>
        <taxon>Bacteria</taxon>
        <taxon>Pseudomonadati</taxon>
        <taxon>Pseudomonadota</taxon>
        <taxon>Betaproteobacteria</taxon>
        <taxon>Burkholderiales</taxon>
        <taxon>Alcaligenaceae</taxon>
    </lineage>
</organism>
<name>A0A4V2FU06_9BURK</name>
<feature type="domain" description="HTH lysR-type" evidence="5">
    <location>
        <begin position="12"/>
        <end position="69"/>
    </location>
</feature>
<dbReference type="Pfam" id="PF00126">
    <property type="entry name" value="HTH_1"/>
    <property type="match status" value="2"/>
</dbReference>
<dbReference type="InterPro" id="IPR000847">
    <property type="entry name" value="LysR_HTH_N"/>
</dbReference>
<dbReference type="Proteomes" id="UP000293398">
    <property type="component" value="Unassembled WGS sequence"/>
</dbReference>
<keyword evidence="4" id="KW-0804">Transcription</keyword>
<dbReference type="Pfam" id="PF03466">
    <property type="entry name" value="LysR_substrate"/>
    <property type="match status" value="1"/>
</dbReference>
<dbReference type="GO" id="GO:0000976">
    <property type="term" value="F:transcription cis-regulatory region binding"/>
    <property type="evidence" value="ECO:0007669"/>
    <property type="project" value="TreeGrafter"/>
</dbReference>
<evidence type="ECO:0000313" key="6">
    <source>
        <dbReference type="EMBL" id="RZU00186.1"/>
    </source>
</evidence>
<dbReference type="EMBL" id="SHKO01000001">
    <property type="protein sequence ID" value="RZU00186.1"/>
    <property type="molecule type" value="Genomic_DNA"/>
</dbReference>
<evidence type="ECO:0000256" key="4">
    <source>
        <dbReference type="ARBA" id="ARBA00023163"/>
    </source>
</evidence>
<dbReference type="PANTHER" id="PTHR30126">
    <property type="entry name" value="HTH-TYPE TRANSCRIPTIONAL REGULATOR"/>
    <property type="match status" value="1"/>
</dbReference>
<dbReference type="InterPro" id="IPR005119">
    <property type="entry name" value="LysR_subst-bd"/>
</dbReference>
<reference evidence="6 7" key="1">
    <citation type="submission" date="2019-02" db="EMBL/GenBank/DDBJ databases">
        <title>Genomic Encyclopedia of Type Strains, Phase IV (KMG-IV): sequencing the most valuable type-strain genomes for metagenomic binning, comparative biology and taxonomic classification.</title>
        <authorList>
            <person name="Goeker M."/>
        </authorList>
    </citation>
    <scope>NUCLEOTIDE SEQUENCE [LARGE SCALE GENOMIC DNA]</scope>
    <source>
        <strain evidence="6 7">DSM 23814</strain>
    </source>
</reference>
<dbReference type="InterPro" id="IPR036390">
    <property type="entry name" value="WH_DNA-bd_sf"/>
</dbReference>
<gene>
    <name evidence="6" type="ORF">EV681_1994</name>
</gene>
<dbReference type="GO" id="GO:0003700">
    <property type="term" value="F:DNA-binding transcription factor activity"/>
    <property type="evidence" value="ECO:0007669"/>
    <property type="project" value="InterPro"/>
</dbReference>
<evidence type="ECO:0000256" key="1">
    <source>
        <dbReference type="ARBA" id="ARBA00009437"/>
    </source>
</evidence>
<comment type="similarity">
    <text evidence="1">Belongs to the LysR transcriptional regulatory family.</text>
</comment>
<dbReference type="InterPro" id="IPR036388">
    <property type="entry name" value="WH-like_DNA-bd_sf"/>
</dbReference>